<dbReference type="PANTHER" id="PTHR20842">
    <property type="entry name" value="PROTEASE S51 ALPHA-ASPARTYL DIPEPTIDASE"/>
    <property type="match status" value="1"/>
</dbReference>
<accession>A0ABS6G3L9</accession>
<dbReference type="RefSeq" id="WP_216417901.1">
    <property type="nucleotide sequence ID" value="NZ_JAHLQK010000004.1"/>
</dbReference>
<dbReference type="Pfam" id="PF03575">
    <property type="entry name" value="Peptidase_S51"/>
    <property type="match status" value="1"/>
</dbReference>
<dbReference type="Proteomes" id="UP000779508">
    <property type="component" value="Unassembled WGS sequence"/>
</dbReference>
<sequence length="125" mass="14148">MPTASNEPQGYIDLFNDVYGKKLGCKTKTLYLIKQNPLYAEIRSKILSADLIYVGGGDTVKMMEIWRSYKVDECLKEAYEAGIVLSGLSTGSICWFKYGHSDSDSFRNKDGWWDYKQVDGLGHKS</sequence>
<keyword evidence="1" id="KW-0378">Hydrolase</keyword>
<evidence type="ECO:0000313" key="2">
    <source>
        <dbReference type="EMBL" id="MBU5677079.1"/>
    </source>
</evidence>
<dbReference type="EMBL" id="JAHLQK010000004">
    <property type="protein sequence ID" value="MBU5677079.1"/>
    <property type="molecule type" value="Genomic_DNA"/>
</dbReference>
<evidence type="ECO:0000313" key="3">
    <source>
        <dbReference type="Proteomes" id="UP000779508"/>
    </source>
</evidence>
<comment type="caution">
    <text evidence="2">The sequence shown here is derived from an EMBL/GenBank/DDBJ whole genome shotgun (WGS) entry which is preliminary data.</text>
</comment>
<keyword evidence="3" id="KW-1185">Reference proteome</keyword>
<dbReference type="PANTHER" id="PTHR20842:SF0">
    <property type="entry name" value="ALPHA-ASPARTYL DIPEPTIDASE"/>
    <property type="match status" value="1"/>
</dbReference>
<organism evidence="2 3">
    <name type="scientific">Alkaliphilus flagellatus</name>
    <dbReference type="NCBI Taxonomy" id="2841507"/>
    <lineage>
        <taxon>Bacteria</taxon>
        <taxon>Bacillati</taxon>
        <taxon>Bacillota</taxon>
        <taxon>Clostridia</taxon>
        <taxon>Peptostreptococcales</taxon>
        <taxon>Natronincolaceae</taxon>
        <taxon>Alkaliphilus</taxon>
    </lineage>
</organism>
<protein>
    <submittedName>
        <fullName evidence="2">Type 1 glutamine amidotransferase-like domain-containing protein</fullName>
    </submittedName>
</protein>
<evidence type="ECO:0000256" key="1">
    <source>
        <dbReference type="ARBA" id="ARBA00022801"/>
    </source>
</evidence>
<reference evidence="2 3" key="1">
    <citation type="submission" date="2021-06" db="EMBL/GenBank/DDBJ databases">
        <authorList>
            <person name="Sun Q."/>
            <person name="Li D."/>
        </authorList>
    </citation>
    <scope>NUCLEOTIDE SEQUENCE [LARGE SCALE GENOMIC DNA]</scope>
    <source>
        <strain evidence="2 3">MSJ-5</strain>
    </source>
</reference>
<proteinExistence type="predicted"/>
<dbReference type="InterPro" id="IPR005320">
    <property type="entry name" value="Peptidase_S51"/>
</dbReference>
<name>A0ABS6G3L9_9FIRM</name>
<gene>
    <name evidence="2" type="ORF">KQI88_11720</name>
</gene>